<sequence>MLGSPRALGFYEALAEMENKVNLASRRGGAMKEHIQINEEFLISEHTGQCTIKKWVSTRTTNKKTF</sequence>
<keyword evidence="2" id="KW-1185">Reference proteome</keyword>
<accession>E9G8A7</accession>
<proteinExistence type="predicted"/>
<gene>
    <name evidence="1" type="ORF">DAPPUDRAFT_239088</name>
</gene>
<evidence type="ECO:0000313" key="1">
    <source>
        <dbReference type="EMBL" id="EFX84306.1"/>
    </source>
</evidence>
<protein>
    <submittedName>
        <fullName evidence="1">Uncharacterized protein</fullName>
    </submittedName>
</protein>
<name>E9G8A7_DAPPU</name>
<dbReference type="AlphaFoldDB" id="E9G8A7"/>
<dbReference type="EMBL" id="GL732535">
    <property type="protein sequence ID" value="EFX84306.1"/>
    <property type="molecule type" value="Genomic_DNA"/>
</dbReference>
<organism evidence="1 2">
    <name type="scientific">Daphnia pulex</name>
    <name type="common">Water flea</name>
    <dbReference type="NCBI Taxonomy" id="6669"/>
    <lineage>
        <taxon>Eukaryota</taxon>
        <taxon>Metazoa</taxon>
        <taxon>Ecdysozoa</taxon>
        <taxon>Arthropoda</taxon>
        <taxon>Crustacea</taxon>
        <taxon>Branchiopoda</taxon>
        <taxon>Diplostraca</taxon>
        <taxon>Cladocera</taxon>
        <taxon>Anomopoda</taxon>
        <taxon>Daphniidae</taxon>
        <taxon>Daphnia</taxon>
    </lineage>
</organism>
<dbReference type="KEGG" id="dpx:DAPPUDRAFT_239088"/>
<reference evidence="1 2" key="1">
    <citation type="journal article" date="2011" name="Science">
        <title>The ecoresponsive genome of Daphnia pulex.</title>
        <authorList>
            <person name="Colbourne J.K."/>
            <person name="Pfrender M.E."/>
            <person name="Gilbert D."/>
            <person name="Thomas W.K."/>
            <person name="Tucker A."/>
            <person name="Oakley T.H."/>
            <person name="Tokishita S."/>
            <person name="Aerts A."/>
            <person name="Arnold G.J."/>
            <person name="Basu M.K."/>
            <person name="Bauer D.J."/>
            <person name="Caceres C.E."/>
            <person name="Carmel L."/>
            <person name="Casola C."/>
            <person name="Choi J.H."/>
            <person name="Detter J.C."/>
            <person name="Dong Q."/>
            <person name="Dusheyko S."/>
            <person name="Eads B.D."/>
            <person name="Frohlich T."/>
            <person name="Geiler-Samerotte K.A."/>
            <person name="Gerlach D."/>
            <person name="Hatcher P."/>
            <person name="Jogdeo S."/>
            <person name="Krijgsveld J."/>
            <person name="Kriventseva E.V."/>
            <person name="Kultz D."/>
            <person name="Laforsch C."/>
            <person name="Lindquist E."/>
            <person name="Lopez J."/>
            <person name="Manak J.R."/>
            <person name="Muller J."/>
            <person name="Pangilinan J."/>
            <person name="Patwardhan R.P."/>
            <person name="Pitluck S."/>
            <person name="Pritham E.J."/>
            <person name="Rechtsteiner A."/>
            <person name="Rho M."/>
            <person name="Rogozin I.B."/>
            <person name="Sakarya O."/>
            <person name="Salamov A."/>
            <person name="Schaack S."/>
            <person name="Shapiro H."/>
            <person name="Shiga Y."/>
            <person name="Skalitzky C."/>
            <person name="Smith Z."/>
            <person name="Souvorov A."/>
            <person name="Sung W."/>
            <person name="Tang Z."/>
            <person name="Tsuchiya D."/>
            <person name="Tu H."/>
            <person name="Vos H."/>
            <person name="Wang M."/>
            <person name="Wolf Y.I."/>
            <person name="Yamagata H."/>
            <person name="Yamada T."/>
            <person name="Ye Y."/>
            <person name="Shaw J.R."/>
            <person name="Andrews J."/>
            <person name="Crease T.J."/>
            <person name="Tang H."/>
            <person name="Lucas S.M."/>
            <person name="Robertson H.M."/>
            <person name="Bork P."/>
            <person name="Koonin E.V."/>
            <person name="Zdobnov E.M."/>
            <person name="Grigoriev I.V."/>
            <person name="Lynch M."/>
            <person name="Boore J.L."/>
        </authorList>
    </citation>
    <scope>NUCLEOTIDE SEQUENCE [LARGE SCALE GENOMIC DNA]</scope>
</reference>
<evidence type="ECO:0000313" key="2">
    <source>
        <dbReference type="Proteomes" id="UP000000305"/>
    </source>
</evidence>
<dbReference type="Proteomes" id="UP000000305">
    <property type="component" value="Unassembled WGS sequence"/>
</dbReference>
<dbReference type="HOGENOM" id="CLU_2833742_0_0_1"/>
<dbReference type="InParanoid" id="E9G8A7"/>